<sequence length="673" mass="74964">MASHQWQQASAAVHDQDGLRIWSCVTCRRRKVKCDRRDPCANCVRNNIECHFPVTGRLPRRSRDPTGIVASKPSSQRQAELLGRLRRLEDLVTELSGQLEDGTAPPAHFSSSTSSVSAPASKTSLGSTEDMYEDFGRLVVDQGGKQRVDRGFWSIFCDEVEHIFQAIQDDSHGLEEGRQESVTVNGPSTDDCHGYLFGSPCVSVTDAELYPLPSQVPFLWKAFVDNVDPFIKVLHVPSVEAIIGQAKGKLNALGPGVEALLFSICLAAIVSLDHDEVSDSFRVSRSEMISRFRLGTERALGHSQFAMTRDTTVVQALTVYLSTLPHIGSAQLACNLTGTLVRIATSMDLHKDGLDKQSPNLTTLEVETRRRLWWHICFIESRGSDPAVRGVGISEGSFTTRVPTNIHDQMITGTSTVIAEGTQQPTPTTLALVRCQIWRLRSALRRRRGDWLDLQLQKVRDSRAKIESAVPLDPCSEEAFVPFLRIMTDLFFAKIEREIYRQHLLRLEEASGSHTQGHFFASSVAVLDGMRELRTNPAWQKWRWQLQGSFPWRAVGSVFVQLCQLPWTPTSERAWRLARELLDGLPSGEKKEALWERVNGLAAKAAAHRDRQNDEATVSAPEPTQAQEAQSSLIQDVLADSAALDWERDVYAVDDALVGWPDWDGAADMGIFD</sequence>
<evidence type="ECO:0000256" key="2">
    <source>
        <dbReference type="ARBA" id="ARBA00022723"/>
    </source>
</evidence>
<dbReference type="CDD" id="cd00067">
    <property type="entry name" value="GAL4"/>
    <property type="match status" value="1"/>
</dbReference>
<feature type="region of interest" description="Disordered" evidence="4">
    <location>
        <begin position="606"/>
        <end position="632"/>
    </location>
</feature>
<dbReference type="GO" id="GO:0005634">
    <property type="term" value="C:nucleus"/>
    <property type="evidence" value="ECO:0007669"/>
    <property type="project" value="UniProtKB-SubCell"/>
</dbReference>
<dbReference type="CDD" id="cd12148">
    <property type="entry name" value="fungal_TF_MHR"/>
    <property type="match status" value="1"/>
</dbReference>
<dbReference type="AlphaFoldDB" id="A0AB34FRK7"/>
<dbReference type="Pfam" id="PF04082">
    <property type="entry name" value="Fungal_trans"/>
    <property type="match status" value="1"/>
</dbReference>
<dbReference type="GO" id="GO:0000981">
    <property type="term" value="F:DNA-binding transcription factor activity, RNA polymerase II-specific"/>
    <property type="evidence" value="ECO:0007669"/>
    <property type="project" value="InterPro"/>
</dbReference>
<dbReference type="InterPro" id="IPR050613">
    <property type="entry name" value="Sec_Metabolite_Reg"/>
</dbReference>
<feature type="compositionally biased region" description="Polar residues" evidence="4">
    <location>
        <begin position="622"/>
        <end position="632"/>
    </location>
</feature>
<evidence type="ECO:0000256" key="1">
    <source>
        <dbReference type="ARBA" id="ARBA00004123"/>
    </source>
</evidence>
<dbReference type="GO" id="GO:0006351">
    <property type="term" value="P:DNA-templated transcription"/>
    <property type="evidence" value="ECO:0007669"/>
    <property type="project" value="InterPro"/>
</dbReference>
<evidence type="ECO:0000256" key="4">
    <source>
        <dbReference type="SAM" id="MobiDB-lite"/>
    </source>
</evidence>
<evidence type="ECO:0000313" key="6">
    <source>
        <dbReference type="EMBL" id="KAJ6441764.1"/>
    </source>
</evidence>
<dbReference type="PANTHER" id="PTHR31001:SF50">
    <property type="entry name" value="ZN(II)2CYS6 TRANSCRIPTION FACTOR (EUROFUNG)"/>
    <property type="match status" value="1"/>
</dbReference>
<keyword evidence="2" id="KW-0479">Metal-binding</keyword>
<accession>A0AB34FRK7</accession>
<reference evidence="6" key="1">
    <citation type="submission" date="2023-01" db="EMBL/GenBank/DDBJ databases">
        <title>The growth and conidiation of Purpureocillium lavendulum are regulated by nitrogen source and histone H3K14 acetylation.</title>
        <authorList>
            <person name="Tang P."/>
            <person name="Han J."/>
            <person name="Zhang C."/>
            <person name="Tang P."/>
            <person name="Qi F."/>
            <person name="Zhang K."/>
            <person name="Liang L."/>
        </authorList>
    </citation>
    <scope>NUCLEOTIDE SEQUENCE</scope>
    <source>
        <strain evidence="6">YMF1.00683</strain>
    </source>
</reference>
<dbReference type="Pfam" id="PF00172">
    <property type="entry name" value="Zn_clus"/>
    <property type="match status" value="1"/>
</dbReference>
<feature type="domain" description="Zn(2)-C6 fungal-type" evidence="5">
    <location>
        <begin position="23"/>
        <end position="52"/>
    </location>
</feature>
<feature type="compositionally biased region" description="Low complexity" evidence="4">
    <location>
        <begin position="103"/>
        <end position="124"/>
    </location>
</feature>
<dbReference type="PROSITE" id="PS50048">
    <property type="entry name" value="ZN2_CY6_FUNGAL_2"/>
    <property type="match status" value="1"/>
</dbReference>
<dbReference type="EMBL" id="JAQHRD010000004">
    <property type="protein sequence ID" value="KAJ6441764.1"/>
    <property type="molecule type" value="Genomic_DNA"/>
</dbReference>
<dbReference type="PANTHER" id="PTHR31001">
    <property type="entry name" value="UNCHARACTERIZED TRANSCRIPTIONAL REGULATORY PROTEIN"/>
    <property type="match status" value="1"/>
</dbReference>
<protein>
    <submittedName>
        <fullName evidence="6">Fungal specific transcription factor domain-containing protein</fullName>
    </submittedName>
</protein>
<keyword evidence="7" id="KW-1185">Reference proteome</keyword>
<dbReference type="InterPro" id="IPR036864">
    <property type="entry name" value="Zn2-C6_fun-type_DNA-bd_sf"/>
</dbReference>
<evidence type="ECO:0000256" key="3">
    <source>
        <dbReference type="ARBA" id="ARBA00023242"/>
    </source>
</evidence>
<dbReference type="Gene3D" id="4.10.240.10">
    <property type="entry name" value="Zn(2)-C6 fungal-type DNA-binding domain"/>
    <property type="match status" value="1"/>
</dbReference>
<evidence type="ECO:0000259" key="5">
    <source>
        <dbReference type="PROSITE" id="PS50048"/>
    </source>
</evidence>
<name>A0AB34FRK7_9HYPO</name>
<dbReference type="SMART" id="SM00066">
    <property type="entry name" value="GAL4"/>
    <property type="match status" value="1"/>
</dbReference>
<feature type="region of interest" description="Disordered" evidence="4">
    <location>
        <begin position="99"/>
        <end position="127"/>
    </location>
</feature>
<dbReference type="Proteomes" id="UP001163105">
    <property type="component" value="Unassembled WGS sequence"/>
</dbReference>
<dbReference type="InterPro" id="IPR007219">
    <property type="entry name" value="XnlR_reg_dom"/>
</dbReference>
<dbReference type="PROSITE" id="PS00463">
    <property type="entry name" value="ZN2_CY6_FUNGAL_1"/>
    <property type="match status" value="1"/>
</dbReference>
<dbReference type="GO" id="GO:0008270">
    <property type="term" value="F:zinc ion binding"/>
    <property type="evidence" value="ECO:0007669"/>
    <property type="project" value="InterPro"/>
</dbReference>
<organism evidence="6 7">
    <name type="scientific">Purpureocillium lavendulum</name>
    <dbReference type="NCBI Taxonomy" id="1247861"/>
    <lineage>
        <taxon>Eukaryota</taxon>
        <taxon>Fungi</taxon>
        <taxon>Dikarya</taxon>
        <taxon>Ascomycota</taxon>
        <taxon>Pezizomycotina</taxon>
        <taxon>Sordariomycetes</taxon>
        <taxon>Hypocreomycetidae</taxon>
        <taxon>Hypocreales</taxon>
        <taxon>Ophiocordycipitaceae</taxon>
        <taxon>Purpureocillium</taxon>
    </lineage>
</organism>
<dbReference type="InterPro" id="IPR001138">
    <property type="entry name" value="Zn2Cys6_DnaBD"/>
</dbReference>
<comment type="caution">
    <text evidence="6">The sequence shown here is derived from an EMBL/GenBank/DDBJ whole genome shotgun (WGS) entry which is preliminary data.</text>
</comment>
<proteinExistence type="predicted"/>
<gene>
    <name evidence="6" type="ORF">O9K51_05315</name>
</gene>
<dbReference type="GO" id="GO:0003677">
    <property type="term" value="F:DNA binding"/>
    <property type="evidence" value="ECO:0007669"/>
    <property type="project" value="InterPro"/>
</dbReference>
<evidence type="ECO:0000313" key="7">
    <source>
        <dbReference type="Proteomes" id="UP001163105"/>
    </source>
</evidence>
<keyword evidence="3" id="KW-0539">Nucleus</keyword>
<comment type="subcellular location">
    <subcellularLocation>
        <location evidence="1">Nucleus</location>
    </subcellularLocation>
</comment>
<dbReference type="SUPFAM" id="SSF57701">
    <property type="entry name" value="Zn2/Cys6 DNA-binding domain"/>
    <property type="match status" value="1"/>
</dbReference>